<dbReference type="Proteomes" id="UP000266861">
    <property type="component" value="Unassembled WGS sequence"/>
</dbReference>
<evidence type="ECO:0000256" key="7">
    <source>
        <dbReference type="ARBA" id="ARBA00023242"/>
    </source>
</evidence>
<keyword evidence="2" id="KW-0479">Metal-binding</keyword>
<dbReference type="GO" id="GO:0005634">
    <property type="term" value="C:nucleus"/>
    <property type="evidence" value="ECO:0007669"/>
    <property type="project" value="UniProtKB-SubCell"/>
</dbReference>
<evidence type="ECO:0000256" key="1">
    <source>
        <dbReference type="ARBA" id="ARBA00004123"/>
    </source>
</evidence>
<name>A0A397GAJ4_9GLOM</name>
<evidence type="ECO:0000313" key="10">
    <source>
        <dbReference type="EMBL" id="RHZ45110.1"/>
    </source>
</evidence>
<dbReference type="GO" id="GO:0000981">
    <property type="term" value="F:DNA-binding transcription factor activity, RNA polymerase II-specific"/>
    <property type="evidence" value="ECO:0007669"/>
    <property type="project" value="InterPro"/>
</dbReference>
<dbReference type="EMBL" id="PQFF01000556">
    <property type="protein sequence ID" value="RHZ45110.1"/>
    <property type="molecule type" value="Genomic_DNA"/>
</dbReference>
<dbReference type="InterPro" id="IPR050797">
    <property type="entry name" value="Carb_Metab_Trans_Reg"/>
</dbReference>
<evidence type="ECO:0000256" key="8">
    <source>
        <dbReference type="SAM" id="MobiDB-lite"/>
    </source>
</evidence>
<dbReference type="InterPro" id="IPR036864">
    <property type="entry name" value="Zn2-C6_fun-type_DNA-bd_sf"/>
</dbReference>
<keyword evidence="6" id="KW-0804">Transcription</keyword>
<keyword evidence="11" id="KW-1185">Reference proteome</keyword>
<dbReference type="PROSITE" id="PS50048">
    <property type="entry name" value="ZN2_CY6_FUNGAL_2"/>
    <property type="match status" value="1"/>
</dbReference>
<reference evidence="10 11" key="1">
    <citation type="submission" date="2018-08" db="EMBL/GenBank/DDBJ databases">
        <title>Genome and evolution of the arbuscular mycorrhizal fungus Diversispora epigaea (formerly Glomus versiforme) and its bacterial endosymbionts.</title>
        <authorList>
            <person name="Sun X."/>
            <person name="Fei Z."/>
            <person name="Harrison M."/>
        </authorList>
    </citation>
    <scope>NUCLEOTIDE SEQUENCE [LARGE SCALE GENOMIC DNA]</scope>
    <source>
        <strain evidence="10 11">IT104</strain>
    </source>
</reference>
<keyword evidence="4" id="KW-0805">Transcription regulation</keyword>
<comment type="caution">
    <text evidence="10">The sequence shown here is derived from an EMBL/GenBank/DDBJ whole genome shotgun (WGS) entry which is preliminary data.</text>
</comment>
<accession>A0A397GAJ4</accession>
<organism evidence="10 11">
    <name type="scientific">Diversispora epigaea</name>
    <dbReference type="NCBI Taxonomy" id="1348612"/>
    <lineage>
        <taxon>Eukaryota</taxon>
        <taxon>Fungi</taxon>
        <taxon>Fungi incertae sedis</taxon>
        <taxon>Mucoromycota</taxon>
        <taxon>Glomeromycotina</taxon>
        <taxon>Glomeromycetes</taxon>
        <taxon>Diversisporales</taxon>
        <taxon>Diversisporaceae</taxon>
        <taxon>Diversispora</taxon>
    </lineage>
</organism>
<dbReference type="SMART" id="SM00066">
    <property type="entry name" value="GAL4"/>
    <property type="match status" value="1"/>
</dbReference>
<sequence>MYHRKNNSKTAERNERKKVTNACKNCRKRKSKCSGRNETDKNEINGKSEVNSISSNNKITCDRCLRHGLRCEFIEPSTKRGPPKGRDRHLIFEERNKEFINNNIQILVRAFNSSEVTLQSSISPSVYHHNPHYIYPMNTPLQLINEGIPDFNYYYDGEPFHHYNNTESLQMTSYCNNNNNSGDEPYSDFTSPSSTIQTDNFPFEHAFTTGINENSISNACLPGINYH</sequence>
<evidence type="ECO:0000313" key="11">
    <source>
        <dbReference type="Proteomes" id="UP000266861"/>
    </source>
</evidence>
<feature type="domain" description="Zn(2)-C6 fungal-type" evidence="9">
    <location>
        <begin position="22"/>
        <end position="73"/>
    </location>
</feature>
<dbReference type="GO" id="GO:0008270">
    <property type="term" value="F:zinc ion binding"/>
    <property type="evidence" value="ECO:0007669"/>
    <property type="project" value="InterPro"/>
</dbReference>
<comment type="subcellular location">
    <subcellularLocation>
        <location evidence="1">Nucleus</location>
    </subcellularLocation>
</comment>
<keyword evidence="7" id="KW-0539">Nucleus</keyword>
<keyword evidence="3" id="KW-0862">Zinc</keyword>
<feature type="compositionally biased region" description="Basic and acidic residues" evidence="8">
    <location>
        <begin position="35"/>
        <end position="46"/>
    </location>
</feature>
<dbReference type="PANTHER" id="PTHR31668:SF18">
    <property type="entry name" value="MALTOSE FERMENTATION REGULATORY PROTEIN MAL13-RELATED"/>
    <property type="match status" value="1"/>
</dbReference>
<evidence type="ECO:0000256" key="4">
    <source>
        <dbReference type="ARBA" id="ARBA00023015"/>
    </source>
</evidence>
<evidence type="ECO:0000256" key="5">
    <source>
        <dbReference type="ARBA" id="ARBA00023125"/>
    </source>
</evidence>
<protein>
    <recommendedName>
        <fullName evidence="9">Zn(2)-C6 fungal-type domain-containing protein</fullName>
    </recommendedName>
</protein>
<dbReference type="AlphaFoldDB" id="A0A397GAJ4"/>
<feature type="region of interest" description="Disordered" evidence="8">
    <location>
        <begin position="31"/>
        <end position="52"/>
    </location>
</feature>
<dbReference type="PANTHER" id="PTHR31668">
    <property type="entry name" value="GLUCOSE TRANSPORT TRANSCRIPTION REGULATOR RGT1-RELATED-RELATED"/>
    <property type="match status" value="1"/>
</dbReference>
<keyword evidence="5" id="KW-0238">DNA-binding</keyword>
<evidence type="ECO:0000256" key="6">
    <source>
        <dbReference type="ARBA" id="ARBA00023163"/>
    </source>
</evidence>
<proteinExistence type="predicted"/>
<dbReference type="CDD" id="cd00067">
    <property type="entry name" value="GAL4"/>
    <property type="match status" value="1"/>
</dbReference>
<dbReference type="InterPro" id="IPR001138">
    <property type="entry name" value="Zn2Cys6_DnaBD"/>
</dbReference>
<dbReference type="SUPFAM" id="SSF57701">
    <property type="entry name" value="Zn2/Cys6 DNA-binding domain"/>
    <property type="match status" value="1"/>
</dbReference>
<dbReference type="Gene3D" id="4.10.240.10">
    <property type="entry name" value="Zn(2)-C6 fungal-type DNA-binding domain"/>
    <property type="match status" value="1"/>
</dbReference>
<evidence type="ECO:0000259" key="9">
    <source>
        <dbReference type="PROSITE" id="PS50048"/>
    </source>
</evidence>
<dbReference type="OrthoDB" id="2436710at2759"/>
<evidence type="ECO:0000256" key="2">
    <source>
        <dbReference type="ARBA" id="ARBA00022723"/>
    </source>
</evidence>
<gene>
    <name evidence="10" type="ORF">Glove_691g19</name>
</gene>
<evidence type="ECO:0000256" key="3">
    <source>
        <dbReference type="ARBA" id="ARBA00022833"/>
    </source>
</evidence>
<dbReference type="GO" id="GO:0003677">
    <property type="term" value="F:DNA binding"/>
    <property type="evidence" value="ECO:0007669"/>
    <property type="project" value="UniProtKB-KW"/>
</dbReference>